<dbReference type="Pfam" id="PF00106">
    <property type="entry name" value="adh_short"/>
    <property type="match status" value="1"/>
</dbReference>
<dbReference type="InterPro" id="IPR036291">
    <property type="entry name" value="NAD(P)-bd_dom_sf"/>
</dbReference>
<dbReference type="PRINTS" id="PR00080">
    <property type="entry name" value="SDRFAMILY"/>
</dbReference>
<dbReference type="SUPFAM" id="SSF51735">
    <property type="entry name" value="NAD(P)-binding Rossmann-fold domains"/>
    <property type="match status" value="1"/>
</dbReference>
<dbReference type="PRINTS" id="PR00081">
    <property type="entry name" value="GDHRDH"/>
</dbReference>
<evidence type="ECO:0000313" key="5">
    <source>
        <dbReference type="EMBL" id="KAH7114028.1"/>
    </source>
</evidence>
<organism evidence="5 6">
    <name type="scientific">Dactylonectria macrodidyma</name>
    <dbReference type="NCBI Taxonomy" id="307937"/>
    <lineage>
        <taxon>Eukaryota</taxon>
        <taxon>Fungi</taxon>
        <taxon>Dikarya</taxon>
        <taxon>Ascomycota</taxon>
        <taxon>Pezizomycotina</taxon>
        <taxon>Sordariomycetes</taxon>
        <taxon>Hypocreomycetidae</taxon>
        <taxon>Hypocreales</taxon>
        <taxon>Nectriaceae</taxon>
        <taxon>Dactylonectria</taxon>
    </lineage>
</organism>
<dbReference type="PANTHER" id="PTHR43669:SF3">
    <property type="entry name" value="ALCOHOL DEHYDROGENASE, PUTATIVE (AFU_ORTHOLOGUE AFUA_3G03445)-RELATED"/>
    <property type="match status" value="1"/>
</dbReference>
<evidence type="ECO:0000256" key="4">
    <source>
        <dbReference type="RuleBase" id="RU000363"/>
    </source>
</evidence>
<dbReference type="Gene3D" id="3.40.50.720">
    <property type="entry name" value="NAD(P)-binding Rossmann-like Domain"/>
    <property type="match status" value="1"/>
</dbReference>
<comment type="similarity">
    <text evidence="1 4">Belongs to the short-chain dehydrogenases/reductases (SDR) family.</text>
</comment>
<dbReference type="OrthoDB" id="47007at2759"/>
<evidence type="ECO:0000256" key="3">
    <source>
        <dbReference type="ARBA" id="ARBA00023002"/>
    </source>
</evidence>
<reference evidence="5" key="1">
    <citation type="journal article" date="2021" name="Nat. Commun.">
        <title>Genetic determinants of endophytism in the Arabidopsis root mycobiome.</title>
        <authorList>
            <person name="Mesny F."/>
            <person name="Miyauchi S."/>
            <person name="Thiergart T."/>
            <person name="Pickel B."/>
            <person name="Atanasova L."/>
            <person name="Karlsson M."/>
            <person name="Huettel B."/>
            <person name="Barry K.W."/>
            <person name="Haridas S."/>
            <person name="Chen C."/>
            <person name="Bauer D."/>
            <person name="Andreopoulos W."/>
            <person name="Pangilinan J."/>
            <person name="LaButti K."/>
            <person name="Riley R."/>
            <person name="Lipzen A."/>
            <person name="Clum A."/>
            <person name="Drula E."/>
            <person name="Henrissat B."/>
            <person name="Kohler A."/>
            <person name="Grigoriev I.V."/>
            <person name="Martin F.M."/>
            <person name="Hacquard S."/>
        </authorList>
    </citation>
    <scope>NUCLEOTIDE SEQUENCE</scope>
    <source>
        <strain evidence="5">MPI-CAGE-AT-0147</strain>
    </source>
</reference>
<dbReference type="Proteomes" id="UP000738349">
    <property type="component" value="Unassembled WGS sequence"/>
</dbReference>
<gene>
    <name evidence="5" type="ORF">EDB81DRAFT_823546</name>
</gene>
<protein>
    <submittedName>
        <fullName evidence="5">Uncharacterized protein</fullName>
    </submittedName>
</protein>
<sequence>MSLQGKTALISGVGSSLSLDITRAFLSQGANVVVSGIYASHLTALKDEYNGSEFADHTLVLQADVSEEESVRKLVAAAVEKFYRLDIVVNDAAIMYQSDPAETCDEGLRAKAMAVNLTGPFLVAKYAAQQIEAQQPSGGLIINIASNSCARDLTAKLDYSATKHGILVLTKNMARFYGPKGVYSVGLLLGGIDTTNTKDAFFPMVNQEGVGLFGTRPEHGCVPTEDVARYMLYLTGEGIGKSANGSHIRLNGNELDHIQYGV</sequence>
<name>A0A9P9D7B2_9HYPO</name>
<dbReference type="AlphaFoldDB" id="A0A9P9D7B2"/>
<dbReference type="PROSITE" id="PS00061">
    <property type="entry name" value="ADH_SHORT"/>
    <property type="match status" value="1"/>
</dbReference>
<dbReference type="GO" id="GO:0016491">
    <property type="term" value="F:oxidoreductase activity"/>
    <property type="evidence" value="ECO:0007669"/>
    <property type="project" value="UniProtKB-KW"/>
</dbReference>
<comment type="caution">
    <text evidence="5">The sequence shown here is derived from an EMBL/GenBank/DDBJ whole genome shotgun (WGS) entry which is preliminary data.</text>
</comment>
<proteinExistence type="inferred from homology"/>
<keyword evidence="2" id="KW-0521">NADP</keyword>
<dbReference type="EMBL" id="JAGMUV010000033">
    <property type="protein sequence ID" value="KAH7114028.1"/>
    <property type="molecule type" value="Genomic_DNA"/>
</dbReference>
<dbReference type="PANTHER" id="PTHR43669">
    <property type="entry name" value="5-KETO-D-GLUCONATE 5-REDUCTASE"/>
    <property type="match status" value="1"/>
</dbReference>
<dbReference type="InterPro" id="IPR002347">
    <property type="entry name" value="SDR_fam"/>
</dbReference>
<dbReference type="CDD" id="cd05233">
    <property type="entry name" value="SDR_c"/>
    <property type="match status" value="1"/>
</dbReference>
<keyword evidence="6" id="KW-1185">Reference proteome</keyword>
<evidence type="ECO:0000256" key="2">
    <source>
        <dbReference type="ARBA" id="ARBA00022857"/>
    </source>
</evidence>
<keyword evidence="3" id="KW-0560">Oxidoreductase</keyword>
<evidence type="ECO:0000313" key="6">
    <source>
        <dbReference type="Proteomes" id="UP000738349"/>
    </source>
</evidence>
<dbReference type="InterPro" id="IPR020904">
    <property type="entry name" value="Sc_DH/Rdtase_CS"/>
</dbReference>
<evidence type="ECO:0000256" key="1">
    <source>
        <dbReference type="ARBA" id="ARBA00006484"/>
    </source>
</evidence>
<accession>A0A9P9D7B2</accession>